<protein>
    <recommendedName>
        <fullName evidence="4">DUF4386 family protein</fullName>
    </recommendedName>
</protein>
<feature type="transmembrane region" description="Helical" evidence="1">
    <location>
        <begin position="209"/>
        <end position="226"/>
    </location>
</feature>
<keyword evidence="3" id="KW-1185">Reference proteome</keyword>
<evidence type="ECO:0008006" key="4">
    <source>
        <dbReference type="Google" id="ProtNLM"/>
    </source>
</evidence>
<proteinExistence type="predicted"/>
<feature type="transmembrane region" description="Helical" evidence="1">
    <location>
        <begin position="153"/>
        <end position="172"/>
    </location>
</feature>
<feature type="transmembrane region" description="Helical" evidence="1">
    <location>
        <begin position="67"/>
        <end position="88"/>
    </location>
</feature>
<feature type="transmembrane region" description="Helical" evidence="1">
    <location>
        <begin position="27"/>
        <end position="47"/>
    </location>
</feature>
<keyword evidence="1" id="KW-0812">Transmembrane</keyword>
<accession>A0ABX1RGL4</accession>
<keyword evidence="1" id="KW-1133">Transmembrane helix</keyword>
<reference evidence="2 3" key="1">
    <citation type="submission" date="2020-04" db="EMBL/GenBank/DDBJ databases">
        <authorList>
            <person name="Klaysubun C."/>
            <person name="Duangmal K."/>
            <person name="Lipun K."/>
        </authorList>
    </citation>
    <scope>NUCLEOTIDE SEQUENCE [LARGE SCALE GENOMIC DNA]</scope>
    <source>
        <strain evidence="2 3">JCM 11839</strain>
    </source>
</reference>
<sequence>MTTTDGTTDGPTTADARGAGHARMAGVSGVVFALLFTAGLVLVHQVPGLSAPDSDYVAFYTAGSRDVLVALGLYIVPFAGIAGLWHMIATRTLLQVLRPGSWSQIPHWLQLASGVLFVGTLFTGAAAVGAVALLSQLSPAPLPPPDVARALSAVGYAMVFVYGVRAAGMYMITTTRLAWTAGLLPRWVAALSYVIAAFLLVSVTYHPGILLVFPAWVLAVSILLLVRPPTEGTP</sequence>
<dbReference type="RefSeq" id="WP_169396317.1">
    <property type="nucleotide sequence ID" value="NZ_BAAAJH010000035.1"/>
</dbReference>
<evidence type="ECO:0000313" key="3">
    <source>
        <dbReference type="Proteomes" id="UP001296706"/>
    </source>
</evidence>
<gene>
    <name evidence="2" type="ORF">HF577_14265</name>
</gene>
<organism evidence="2 3">
    <name type="scientific">Pseudonocardia xinjiangensis</name>
    <dbReference type="NCBI Taxonomy" id="75289"/>
    <lineage>
        <taxon>Bacteria</taxon>
        <taxon>Bacillati</taxon>
        <taxon>Actinomycetota</taxon>
        <taxon>Actinomycetes</taxon>
        <taxon>Pseudonocardiales</taxon>
        <taxon>Pseudonocardiaceae</taxon>
        <taxon>Pseudonocardia</taxon>
    </lineage>
</organism>
<comment type="caution">
    <text evidence="2">The sequence shown here is derived from an EMBL/GenBank/DDBJ whole genome shotgun (WGS) entry which is preliminary data.</text>
</comment>
<evidence type="ECO:0000313" key="2">
    <source>
        <dbReference type="EMBL" id="NMH78245.1"/>
    </source>
</evidence>
<feature type="transmembrane region" description="Helical" evidence="1">
    <location>
        <begin position="108"/>
        <end position="133"/>
    </location>
</feature>
<evidence type="ECO:0000256" key="1">
    <source>
        <dbReference type="SAM" id="Phobius"/>
    </source>
</evidence>
<feature type="transmembrane region" description="Helical" evidence="1">
    <location>
        <begin position="184"/>
        <end position="203"/>
    </location>
</feature>
<keyword evidence="1" id="KW-0472">Membrane</keyword>
<dbReference type="EMBL" id="JAAXKY010000039">
    <property type="protein sequence ID" value="NMH78245.1"/>
    <property type="molecule type" value="Genomic_DNA"/>
</dbReference>
<dbReference type="Proteomes" id="UP001296706">
    <property type="component" value="Unassembled WGS sequence"/>
</dbReference>
<name>A0ABX1RGL4_9PSEU</name>